<dbReference type="InterPro" id="IPR015943">
    <property type="entry name" value="WD40/YVTN_repeat-like_dom_sf"/>
</dbReference>
<keyword evidence="2" id="KW-0677">Repeat</keyword>
<name>R7SRL9_DICSQ</name>
<evidence type="ECO:0000313" key="5">
    <source>
        <dbReference type="Proteomes" id="UP000053319"/>
    </source>
</evidence>
<evidence type="ECO:0000256" key="1">
    <source>
        <dbReference type="ARBA" id="ARBA00022574"/>
    </source>
</evidence>
<dbReference type="InterPro" id="IPR036322">
    <property type="entry name" value="WD40_repeat_dom_sf"/>
</dbReference>
<evidence type="ECO:0000256" key="2">
    <source>
        <dbReference type="ARBA" id="ARBA00022737"/>
    </source>
</evidence>
<keyword evidence="1 3" id="KW-0853">WD repeat</keyword>
<dbReference type="PROSITE" id="PS00678">
    <property type="entry name" value="WD_REPEATS_1"/>
    <property type="match status" value="1"/>
</dbReference>
<accession>R7SRL9</accession>
<dbReference type="Gene3D" id="2.130.10.10">
    <property type="entry name" value="YVTN repeat-like/Quinoprotein amine dehydrogenase"/>
    <property type="match status" value="2"/>
</dbReference>
<dbReference type="SUPFAM" id="SSF50978">
    <property type="entry name" value="WD40 repeat-like"/>
    <property type="match status" value="1"/>
</dbReference>
<dbReference type="PROSITE" id="PS50294">
    <property type="entry name" value="WD_REPEATS_REGION"/>
    <property type="match status" value="1"/>
</dbReference>
<dbReference type="SMART" id="SM00320">
    <property type="entry name" value="WD40"/>
    <property type="match status" value="6"/>
</dbReference>
<sequence length="272" mass="29718">MDVSDLALLADGRHLASAGREGKAAIWDISGSAHQVAALQLALFRRLTWSSNGACVASEDNRMTIQIWTDERSRSYPLTVPGQDMPSRAHSPLTDAGFWPTIGTAVMFGMWSTFSSSSTHVAAGHEDGSVRVWDMATRQEPLHWQAHAEQILDMAFSPDGRLLLSASPWEKTVRLWNAHTGAMVRSLEGHAHWVCKVCFSPCGKYIASASEDETVRVWRTSDGVCLATLSDHGGEVLQVAFTPDGTMLWSAAHNGTVLGRPLREIIPDEIEP</sequence>
<dbReference type="Pfam" id="PF00400">
    <property type="entry name" value="WD40"/>
    <property type="match status" value="5"/>
</dbReference>
<dbReference type="EMBL" id="JH719432">
    <property type="protein sequence ID" value="EJF58686.1"/>
    <property type="molecule type" value="Genomic_DNA"/>
</dbReference>
<reference evidence="4 5" key="1">
    <citation type="journal article" date="2012" name="Science">
        <title>The Paleozoic origin of enzymatic lignin decomposition reconstructed from 31 fungal genomes.</title>
        <authorList>
            <person name="Floudas D."/>
            <person name="Binder M."/>
            <person name="Riley R."/>
            <person name="Barry K."/>
            <person name="Blanchette R.A."/>
            <person name="Henrissat B."/>
            <person name="Martinez A.T."/>
            <person name="Otillar R."/>
            <person name="Spatafora J.W."/>
            <person name="Yadav J.S."/>
            <person name="Aerts A."/>
            <person name="Benoit I."/>
            <person name="Boyd A."/>
            <person name="Carlson A."/>
            <person name="Copeland A."/>
            <person name="Coutinho P.M."/>
            <person name="de Vries R.P."/>
            <person name="Ferreira P."/>
            <person name="Findley K."/>
            <person name="Foster B."/>
            <person name="Gaskell J."/>
            <person name="Glotzer D."/>
            <person name="Gorecki P."/>
            <person name="Heitman J."/>
            <person name="Hesse C."/>
            <person name="Hori C."/>
            <person name="Igarashi K."/>
            <person name="Jurgens J.A."/>
            <person name="Kallen N."/>
            <person name="Kersten P."/>
            <person name="Kohler A."/>
            <person name="Kuees U."/>
            <person name="Kumar T.K.A."/>
            <person name="Kuo A."/>
            <person name="LaButti K."/>
            <person name="Larrondo L.F."/>
            <person name="Lindquist E."/>
            <person name="Ling A."/>
            <person name="Lombard V."/>
            <person name="Lucas S."/>
            <person name="Lundell T."/>
            <person name="Martin R."/>
            <person name="McLaughlin D.J."/>
            <person name="Morgenstern I."/>
            <person name="Morin E."/>
            <person name="Murat C."/>
            <person name="Nagy L.G."/>
            <person name="Nolan M."/>
            <person name="Ohm R.A."/>
            <person name="Patyshakuliyeva A."/>
            <person name="Rokas A."/>
            <person name="Ruiz-Duenas F.J."/>
            <person name="Sabat G."/>
            <person name="Salamov A."/>
            <person name="Samejima M."/>
            <person name="Schmutz J."/>
            <person name="Slot J.C."/>
            <person name="St John F."/>
            <person name="Stenlid J."/>
            <person name="Sun H."/>
            <person name="Sun S."/>
            <person name="Syed K."/>
            <person name="Tsang A."/>
            <person name="Wiebenga A."/>
            <person name="Young D."/>
            <person name="Pisabarro A."/>
            <person name="Eastwood D.C."/>
            <person name="Martin F."/>
            <person name="Cullen D."/>
            <person name="Grigoriev I.V."/>
            <person name="Hibbett D.S."/>
        </authorList>
    </citation>
    <scope>NUCLEOTIDE SEQUENCE [LARGE SCALE GENOMIC DNA]</scope>
    <source>
        <strain evidence="4 5">LYAD-421 SS1</strain>
    </source>
</reference>
<dbReference type="PANTHER" id="PTHR19848">
    <property type="entry name" value="WD40 REPEAT PROTEIN"/>
    <property type="match status" value="1"/>
</dbReference>
<protein>
    <submittedName>
        <fullName evidence="4">WD40 repeat-like protein</fullName>
    </submittedName>
</protein>
<dbReference type="Proteomes" id="UP000053319">
    <property type="component" value="Unassembled WGS sequence"/>
</dbReference>
<dbReference type="PRINTS" id="PR00320">
    <property type="entry name" value="GPROTEINBRPT"/>
</dbReference>
<feature type="repeat" description="WD" evidence="3">
    <location>
        <begin position="1"/>
        <end position="30"/>
    </location>
</feature>
<evidence type="ECO:0000256" key="3">
    <source>
        <dbReference type="PROSITE-ProRule" id="PRU00221"/>
    </source>
</evidence>
<dbReference type="InterPro" id="IPR001680">
    <property type="entry name" value="WD40_rpt"/>
</dbReference>
<feature type="repeat" description="WD" evidence="3">
    <location>
        <begin position="144"/>
        <end position="186"/>
    </location>
</feature>
<dbReference type="InterPro" id="IPR020472">
    <property type="entry name" value="WD40_PAC1"/>
</dbReference>
<dbReference type="OMA" id="YASEVGW"/>
<dbReference type="RefSeq" id="XP_007368519.1">
    <property type="nucleotide sequence ID" value="XM_007368457.1"/>
</dbReference>
<evidence type="ECO:0000313" key="4">
    <source>
        <dbReference type="EMBL" id="EJF58686.1"/>
    </source>
</evidence>
<organism evidence="4 5">
    <name type="scientific">Dichomitus squalens (strain LYAD-421)</name>
    <name type="common">Western red white-rot fungus</name>
    <dbReference type="NCBI Taxonomy" id="732165"/>
    <lineage>
        <taxon>Eukaryota</taxon>
        <taxon>Fungi</taxon>
        <taxon>Dikarya</taxon>
        <taxon>Basidiomycota</taxon>
        <taxon>Agaricomycotina</taxon>
        <taxon>Agaricomycetes</taxon>
        <taxon>Polyporales</taxon>
        <taxon>Polyporaceae</taxon>
        <taxon>Dichomitus</taxon>
    </lineage>
</organism>
<proteinExistence type="predicted"/>
<dbReference type="PROSITE" id="PS50082">
    <property type="entry name" value="WD_REPEATS_2"/>
    <property type="match status" value="4"/>
</dbReference>
<dbReference type="AlphaFoldDB" id="R7SRL9"/>
<dbReference type="HOGENOM" id="CLU_000288_57_33_1"/>
<feature type="repeat" description="WD" evidence="3">
    <location>
        <begin position="187"/>
        <end position="228"/>
    </location>
</feature>
<dbReference type="KEGG" id="dsq:DICSQDRAFT_172695"/>
<dbReference type="GeneID" id="18839623"/>
<feature type="repeat" description="WD" evidence="3">
    <location>
        <begin position="114"/>
        <end position="143"/>
    </location>
</feature>
<dbReference type="InterPro" id="IPR019775">
    <property type="entry name" value="WD40_repeat_CS"/>
</dbReference>
<gene>
    <name evidence="4" type="ORF">DICSQDRAFT_172695</name>
</gene>
<dbReference type="PANTHER" id="PTHR19848:SF8">
    <property type="entry name" value="F-BOX AND WD REPEAT DOMAIN CONTAINING 7"/>
    <property type="match status" value="1"/>
</dbReference>